<sequence length="255" mass="28145">MPFIHDNSTALRGKMLIIPIISSANVAQLSIDLLINSLGLVRFAILDSQYFIPLTGSREDGQPGITTPFELFGKDGLDFVIIQQRSPTLKVEPKKQEFIDDLFKFVEQSGFNSVLILSGVDSSNRSDEQMLTPTFQLQPNELPLSSTQLHRLVTFPIPKYTSPVPQKPSEDGEPRVPFIPGGGIARRVLSSMPARWDIPIAALLRFALDGDNRADAYSLASIVAQVAGINIQTVAWRQPESWVGLFGTPHDQSLY</sequence>
<dbReference type="GO" id="GO:0043248">
    <property type="term" value="P:proteasome assembly"/>
    <property type="evidence" value="ECO:0007669"/>
    <property type="project" value="TreeGrafter"/>
</dbReference>
<comment type="similarity">
    <text evidence="3 4">Belongs to the PSMG2 family.</text>
</comment>
<dbReference type="EMBL" id="JAACJN010000002">
    <property type="protein sequence ID" value="KAF5393514.1"/>
    <property type="molecule type" value="Genomic_DNA"/>
</dbReference>
<dbReference type="InterPro" id="IPR038389">
    <property type="entry name" value="PSMG2_sf"/>
</dbReference>
<evidence type="ECO:0000256" key="4">
    <source>
        <dbReference type="PIRNR" id="PIRNR010044"/>
    </source>
</evidence>
<comment type="subunit">
    <text evidence="4">Component of the 20S proteasome chaperone.</text>
</comment>
<dbReference type="GO" id="GO:0005829">
    <property type="term" value="C:cytosol"/>
    <property type="evidence" value="ECO:0007669"/>
    <property type="project" value="TreeGrafter"/>
</dbReference>
<keyword evidence="6" id="KW-1185">Reference proteome</keyword>
<evidence type="ECO:0000313" key="6">
    <source>
        <dbReference type="Proteomes" id="UP000518752"/>
    </source>
</evidence>
<evidence type="ECO:0000256" key="3">
    <source>
        <dbReference type="ARBA" id="ARBA00025745"/>
    </source>
</evidence>
<dbReference type="SUPFAM" id="SSF159659">
    <property type="entry name" value="Cgl1923-like"/>
    <property type="match status" value="1"/>
</dbReference>
<dbReference type="Pfam" id="PF09754">
    <property type="entry name" value="PAC2"/>
    <property type="match status" value="1"/>
</dbReference>
<dbReference type="OrthoDB" id="10260712at2759"/>
<dbReference type="PIRSF" id="PIRSF010044">
    <property type="entry name" value="UCP010044"/>
    <property type="match status" value="1"/>
</dbReference>
<dbReference type="GO" id="GO:0005634">
    <property type="term" value="C:nucleus"/>
    <property type="evidence" value="ECO:0007669"/>
    <property type="project" value="TreeGrafter"/>
</dbReference>
<evidence type="ECO:0000313" key="5">
    <source>
        <dbReference type="EMBL" id="KAF5393514.1"/>
    </source>
</evidence>
<dbReference type="Gene3D" id="3.40.50.10900">
    <property type="entry name" value="PAC-like subunit"/>
    <property type="match status" value="2"/>
</dbReference>
<protein>
    <recommendedName>
        <fullName evidence="1 4">Proteasome assembly chaperone 2</fullName>
    </recommendedName>
</protein>
<accession>A0A8H5I1Y7</accession>
<dbReference type="Proteomes" id="UP000518752">
    <property type="component" value="Unassembled WGS sequence"/>
</dbReference>
<dbReference type="InterPro" id="IPR019151">
    <property type="entry name" value="Proteasome_assmbl_chaperone_2"/>
</dbReference>
<gene>
    <name evidence="5" type="ORF">D9757_000789</name>
</gene>
<reference evidence="5 6" key="1">
    <citation type="journal article" date="2020" name="ISME J.">
        <title>Uncovering the hidden diversity of litter-decomposition mechanisms in mushroom-forming fungi.</title>
        <authorList>
            <person name="Floudas D."/>
            <person name="Bentzer J."/>
            <person name="Ahren D."/>
            <person name="Johansson T."/>
            <person name="Persson P."/>
            <person name="Tunlid A."/>
        </authorList>
    </citation>
    <scope>NUCLEOTIDE SEQUENCE [LARGE SCALE GENOMIC DNA]</scope>
    <source>
        <strain evidence="5 6">CBS 406.79</strain>
    </source>
</reference>
<name>A0A8H5I1Y7_9AGAR</name>
<evidence type="ECO:0000256" key="1">
    <source>
        <dbReference type="ARBA" id="ARBA00019186"/>
    </source>
</evidence>
<dbReference type="InterPro" id="IPR016562">
    <property type="entry name" value="Proteasome_assmbl_chp_2_euk"/>
</dbReference>
<keyword evidence="2 4" id="KW-0143">Chaperone</keyword>
<evidence type="ECO:0000256" key="2">
    <source>
        <dbReference type="ARBA" id="ARBA00023186"/>
    </source>
</evidence>
<comment type="function">
    <text evidence="4">Involved in 20S proteasome assembly.</text>
</comment>
<dbReference type="PANTHER" id="PTHR12970">
    <property type="entry name" value="PROTEASOME ASSEMBLY CHAPERONE 2"/>
    <property type="match status" value="1"/>
</dbReference>
<organism evidence="5 6">
    <name type="scientific">Collybiopsis confluens</name>
    <dbReference type="NCBI Taxonomy" id="2823264"/>
    <lineage>
        <taxon>Eukaryota</taxon>
        <taxon>Fungi</taxon>
        <taxon>Dikarya</taxon>
        <taxon>Basidiomycota</taxon>
        <taxon>Agaricomycotina</taxon>
        <taxon>Agaricomycetes</taxon>
        <taxon>Agaricomycetidae</taxon>
        <taxon>Agaricales</taxon>
        <taxon>Marasmiineae</taxon>
        <taxon>Omphalotaceae</taxon>
        <taxon>Collybiopsis</taxon>
    </lineage>
</organism>
<comment type="caution">
    <text evidence="5">The sequence shown here is derived from an EMBL/GenBank/DDBJ whole genome shotgun (WGS) entry which is preliminary data.</text>
</comment>
<dbReference type="AlphaFoldDB" id="A0A8H5I1Y7"/>
<dbReference type="PANTHER" id="PTHR12970:SF1">
    <property type="entry name" value="PROTEASOME ASSEMBLY CHAPERONE 2"/>
    <property type="match status" value="1"/>
</dbReference>
<proteinExistence type="inferred from homology"/>